<dbReference type="Proteomes" id="UP000244867">
    <property type="component" value="Unassembled WGS sequence"/>
</dbReference>
<proteinExistence type="predicted"/>
<dbReference type="EMBL" id="PYXZ01000001">
    <property type="protein sequence ID" value="PUA82442.1"/>
    <property type="molecule type" value="Genomic_DNA"/>
</dbReference>
<dbReference type="GO" id="GO:0003824">
    <property type="term" value="F:catalytic activity"/>
    <property type="evidence" value="ECO:0007669"/>
    <property type="project" value="InterPro"/>
</dbReference>
<accession>A0A2R7Z1E4</accession>
<dbReference type="Pfam" id="PF03476">
    <property type="entry name" value="MOSC_N"/>
    <property type="match status" value="1"/>
</dbReference>
<gene>
    <name evidence="2" type="ORF">C7S10_01435</name>
</gene>
<reference evidence="2 3" key="1">
    <citation type="submission" date="2018-03" db="EMBL/GenBank/DDBJ databases">
        <authorList>
            <person name="Keele B.F."/>
        </authorList>
    </citation>
    <scope>NUCLEOTIDE SEQUENCE [LARGE SCALE GENOMIC DNA]</scope>
    <source>
        <strain evidence="2 3">IB-3</strain>
    </source>
</reference>
<dbReference type="GO" id="GO:0030151">
    <property type="term" value="F:molybdenum ion binding"/>
    <property type="evidence" value="ECO:0007669"/>
    <property type="project" value="InterPro"/>
</dbReference>
<evidence type="ECO:0000313" key="2">
    <source>
        <dbReference type="EMBL" id="PUA82442.1"/>
    </source>
</evidence>
<sequence length="253" mass="26871">MTSLVVRSAGFSPVKGMRHAAHDRVALDEQGAVGDRAFCLVDPARAQVLRTVQHPELIAVVARLDDGVLSMALPTGDRVEAEPHPTGERIACDYWGRTVDLALLDGPHAGAISEMLGRAVRLAAAPPGAVVFGAPVTVVGTGSLRAVSESIGEEVDPARFRATLVVETDEAWVEDTWLGEEVDAGSARLRIGGPVPRCAVIDHHPVTGAKDLRILKLLTQQRPTNRAGEPMFGVYAEVLTSGVVRQRSGDVSR</sequence>
<evidence type="ECO:0000313" key="3">
    <source>
        <dbReference type="Proteomes" id="UP000244867"/>
    </source>
</evidence>
<keyword evidence="3" id="KW-1185">Reference proteome</keyword>
<name>A0A2R7Z1E4_9ACTN</name>
<dbReference type="AlphaFoldDB" id="A0A2R7Z1E4"/>
<comment type="caution">
    <text evidence="2">The sequence shown here is derived from an EMBL/GenBank/DDBJ whole genome shotgun (WGS) entry which is preliminary data.</text>
</comment>
<dbReference type="InterPro" id="IPR011037">
    <property type="entry name" value="Pyrv_Knase-like_insert_dom_sf"/>
</dbReference>
<dbReference type="Gene3D" id="2.40.33.20">
    <property type="entry name" value="PK beta-barrel domain-like"/>
    <property type="match status" value="1"/>
</dbReference>
<dbReference type="SUPFAM" id="SSF50800">
    <property type="entry name" value="PK beta-barrel domain-like"/>
    <property type="match status" value="1"/>
</dbReference>
<feature type="domain" description="MOSC" evidence="1">
    <location>
        <begin position="84"/>
        <end position="253"/>
    </location>
</feature>
<dbReference type="InterPro" id="IPR005302">
    <property type="entry name" value="MoCF_Sase_C"/>
</dbReference>
<protein>
    <recommendedName>
        <fullName evidence="1">MOSC domain-containing protein</fullName>
    </recommendedName>
</protein>
<organism evidence="2 3">
    <name type="scientific">Nocardioides currus</name>
    <dbReference type="NCBI Taxonomy" id="2133958"/>
    <lineage>
        <taxon>Bacteria</taxon>
        <taxon>Bacillati</taxon>
        <taxon>Actinomycetota</taxon>
        <taxon>Actinomycetes</taxon>
        <taxon>Propionibacteriales</taxon>
        <taxon>Nocardioidaceae</taxon>
        <taxon>Nocardioides</taxon>
    </lineage>
</organism>
<dbReference type="OrthoDB" id="9793178at2"/>
<evidence type="ECO:0000259" key="1">
    <source>
        <dbReference type="PROSITE" id="PS51340"/>
    </source>
</evidence>
<dbReference type="Pfam" id="PF03473">
    <property type="entry name" value="MOSC"/>
    <property type="match status" value="1"/>
</dbReference>
<dbReference type="PROSITE" id="PS51340">
    <property type="entry name" value="MOSC"/>
    <property type="match status" value="1"/>
</dbReference>
<dbReference type="GO" id="GO:0030170">
    <property type="term" value="F:pyridoxal phosphate binding"/>
    <property type="evidence" value="ECO:0007669"/>
    <property type="project" value="InterPro"/>
</dbReference>
<dbReference type="InterPro" id="IPR005303">
    <property type="entry name" value="MOCOS_middle"/>
</dbReference>
<dbReference type="RefSeq" id="WP_108342629.1">
    <property type="nucleotide sequence ID" value="NZ_PYXZ01000001.1"/>
</dbReference>